<dbReference type="RefSeq" id="WP_281359550.1">
    <property type="nucleotide sequence ID" value="NZ_CP053069.1"/>
</dbReference>
<keyword evidence="4" id="KW-0902">Two-component regulatory system</keyword>
<evidence type="ECO:0000313" key="13">
    <source>
        <dbReference type="Proteomes" id="UP000501534"/>
    </source>
</evidence>
<name>A0A6M4GT85_9PROT</name>
<keyword evidence="2" id="KW-0963">Cytoplasm</keyword>
<dbReference type="CDD" id="cd00383">
    <property type="entry name" value="trans_reg_C"/>
    <property type="match status" value="1"/>
</dbReference>
<evidence type="ECO:0000259" key="10">
    <source>
        <dbReference type="PROSITE" id="PS50110"/>
    </source>
</evidence>
<dbReference type="SUPFAM" id="SSF52172">
    <property type="entry name" value="CheY-like"/>
    <property type="match status" value="1"/>
</dbReference>
<dbReference type="EMBL" id="CP053069">
    <property type="protein sequence ID" value="QJR10316.1"/>
    <property type="molecule type" value="Genomic_DNA"/>
</dbReference>
<evidence type="ECO:0000256" key="9">
    <source>
        <dbReference type="PROSITE-ProRule" id="PRU01091"/>
    </source>
</evidence>
<dbReference type="PROSITE" id="PS50110">
    <property type="entry name" value="RESPONSE_REGULATORY"/>
    <property type="match status" value="1"/>
</dbReference>
<dbReference type="SUPFAM" id="SSF46894">
    <property type="entry name" value="C-terminal effector domain of the bipartite response regulators"/>
    <property type="match status" value="1"/>
</dbReference>
<dbReference type="KEGG" id="uru:DSM104443_01371"/>
<dbReference type="Gene3D" id="6.10.250.690">
    <property type="match status" value="1"/>
</dbReference>
<dbReference type="Gene3D" id="1.10.10.10">
    <property type="entry name" value="Winged helix-like DNA-binding domain superfamily/Winged helix DNA-binding domain"/>
    <property type="match status" value="1"/>
</dbReference>
<dbReference type="GO" id="GO:0005829">
    <property type="term" value="C:cytosol"/>
    <property type="evidence" value="ECO:0007669"/>
    <property type="project" value="TreeGrafter"/>
</dbReference>
<evidence type="ECO:0000256" key="6">
    <source>
        <dbReference type="ARBA" id="ARBA00023125"/>
    </source>
</evidence>
<feature type="DNA-binding region" description="OmpR/PhoB-type" evidence="9">
    <location>
        <begin position="141"/>
        <end position="240"/>
    </location>
</feature>
<dbReference type="GO" id="GO:0000156">
    <property type="term" value="F:phosphorelay response regulator activity"/>
    <property type="evidence" value="ECO:0007669"/>
    <property type="project" value="TreeGrafter"/>
</dbReference>
<dbReference type="Pfam" id="PF00486">
    <property type="entry name" value="Trans_reg_C"/>
    <property type="match status" value="1"/>
</dbReference>
<dbReference type="InterPro" id="IPR011006">
    <property type="entry name" value="CheY-like_superfamily"/>
</dbReference>
<evidence type="ECO:0000313" key="12">
    <source>
        <dbReference type="EMBL" id="QJR10316.1"/>
    </source>
</evidence>
<dbReference type="Gene3D" id="3.40.50.2300">
    <property type="match status" value="1"/>
</dbReference>
<evidence type="ECO:0000256" key="7">
    <source>
        <dbReference type="ARBA" id="ARBA00023163"/>
    </source>
</evidence>
<dbReference type="InterPro" id="IPR016032">
    <property type="entry name" value="Sig_transdc_resp-reg_C-effctor"/>
</dbReference>
<dbReference type="GO" id="GO:0006355">
    <property type="term" value="P:regulation of DNA-templated transcription"/>
    <property type="evidence" value="ECO:0007669"/>
    <property type="project" value="InterPro"/>
</dbReference>
<evidence type="ECO:0000256" key="1">
    <source>
        <dbReference type="ARBA" id="ARBA00004496"/>
    </source>
</evidence>
<dbReference type="GO" id="GO:0032993">
    <property type="term" value="C:protein-DNA complex"/>
    <property type="evidence" value="ECO:0007669"/>
    <property type="project" value="TreeGrafter"/>
</dbReference>
<dbReference type="FunFam" id="3.40.50.2300:FF:000001">
    <property type="entry name" value="DNA-binding response regulator PhoB"/>
    <property type="match status" value="1"/>
</dbReference>
<protein>
    <submittedName>
        <fullName evidence="12">Transcriptional regulatory protein RstA</fullName>
    </submittedName>
</protein>
<keyword evidence="3 8" id="KW-0597">Phosphoprotein</keyword>
<organism evidence="12 13">
    <name type="scientific">Usitatibacter rugosus</name>
    <dbReference type="NCBI Taxonomy" id="2732067"/>
    <lineage>
        <taxon>Bacteria</taxon>
        <taxon>Pseudomonadati</taxon>
        <taxon>Pseudomonadota</taxon>
        <taxon>Betaproteobacteria</taxon>
        <taxon>Nitrosomonadales</taxon>
        <taxon>Usitatibacteraceae</taxon>
        <taxon>Usitatibacter</taxon>
    </lineage>
</organism>
<evidence type="ECO:0000256" key="8">
    <source>
        <dbReference type="PROSITE-ProRule" id="PRU00169"/>
    </source>
</evidence>
<gene>
    <name evidence="12" type="primary">rstA_3</name>
    <name evidence="12" type="ORF">DSM104443_01371</name>
</gene>
<keyword evidence="13" id="KW-1185">Reference proteome</keyword>
<dbReference type="Proteomes" id="UP000501534">
    <property type="component" value="Chromosome"/>
</dbReference>
<keyword evidence="7" id="KW-0804">Transcription</keyword>
<feature type="modified residue" description="4-aspartylphosphate" evidence="8">
    <location>
        <position position="63"/>
    </location>
</feature>
<dbReference type="InterPro" id="IPR039420">
    <property type="entry name" value="WalR-like"/>
</dbReference>
<dbReference type="PANTHER" id="PTHR48111">
    <property type="entry name" value="REGULATOR OF RPOS"/>
    <property type="match status" value="1"/>
</dbReference>
<dbReference type="InterPro" id="IPR001867">
    <property type="entry name" value="OmpR/PhoB-type_DNA-bd"/>
</dbReference>
<reference evidence="12 13" key="1">
    <citation type="submission" date="2020-04" db="EMBL/GenBank/DDBJ databases">
        <title>Usitatibacter rugosus gen. nov., sp. nov. and Usitatibacter palustris sp. nov., novel members of Usitatibacteraceae fam. nov. within the order Nitrosomonadales isolated from soil.</title>
        <authorList>
            <person name="Huber K.J."/>
            <person name="Neumann-Schaal M."/>
            <person name="Geppert A."/>
            <person name="Luckner M."/>
            <person name="Wanner G."/>
            <person name="Overmann J."/>
        </authorList>
    </citation>
    <scope>NUCLEOTIDE SEQUENCE [LARGE SCALE GENOMIC DNA]</scope>
    <source>
        <strain evidence="12 13">0125_3</strain>
    </source>
</reference>
<evidence type="ECO:0000256" key="4">
    <source>
        <dbReference type="ARBA" id="ARBA00023012"/>
    </source>
</evidence>
<accession>A0A6M4GT85</accession>
<dbReference type="SMART" id="SM00862">
    <property type="entry name" value="Trans_reg_C"/>
    <property type="match status" value="1"/>
</dbReference>
<dbReference type="AlphaFoldDB" id="A0A6M4GT85"/>
<keyword evidence="6 9" id="KW-0238">DNA-binding</keyword>
<dbReference type="InterPro" id="IPR036388">
    <property type="entry name" value="WH-like_DNA-bd_sf"/>
</dbReference>
<sequence length="243" mass="27564">MDISEVTRVEAQQRVLLVEDDTRLADLITEYLGKNGLEVHVERRGDLAVDRTYELEPDLVVLDVMLPGRDGFDICRELRARGATTPIVFLTARDEDFDRVLGLELGADEFIPKPIQPRVLLAHIRAVLRRAGMRERPGPVTDSLAFGKLEIDNAAREVRVAGKPVELTTSEFDVLWLLARHAGKVLSRNDILQQLRSLDYDGSDRSVDCRIYRLRRKLGDLASSTERIKTIRNVGYLFSPTNW</sequence>
<dbReference type="PROSITE" id="PS51755">
    <property type="entry name" value="OMPR_PHOB"/>
    <property type="match status" value="1"/>
</dbReference>
<dbReference type="FunFam" id="1.10.10.10:FF:000099">
    <property type="entry name" value="Two-component system response regulator TorR"/>
    <property type="match status" value="1"/>
</dbReference>
<evidence type="ECO:0000259" key="11">
    <source>
        <dbReference type="PROSITE" id="PS51755"/>
    </source>
</evidence>
<evidence type="ECO:0000256" key="2">
    <source>
        <dbReference type="ARBA" id="ARBA00022490"/>
    </source>
</evidence>
<dbReference type="PANTHER" id="PTHR48111:SF47">
    <property type="entry name" value="TRANSCRIPTIONAL REGULATORY PROTEIN RSTA"/>
    <property type="match status" value="1"/>
</dbReference>
<dbReference type="GO" id="GO:0000976">
    <property type="term" value="F:transcription cis-regulatory region binding"/>
    <property type="evidence" value="ECO:0007669"/>
    <property type="project" value="TreeGrafter"/>
</dbReference>
<dbReference type="Pfam" id="PF00072">
    <property type="entry name" value="Response_reg"/>
    <property type="match status" value="1"/>
</dbReference>
<feature type="domain" description="OmpR/PhoB-type" evidence="11">
    <location>
        <begin position="141"/>
        <end position="240"/>
    </location>
</feature>
<comment type="subcellular location">
    <subcellularLocation>
        <location evidence="1">Cytoplasm</location>
    </subcellularLocation>
</comment>
<keyword evidence="5" id="KW-0805">Transcription regulation</keyword>
<dbReference type="InterPro" id="IPR001789">
    <property type="entry name" value="Sig_transdc_resp-reg_receiver"/>
</dbReference>
<dbReference type="SMART" id="SM00448">
    <property type="entry name" value="REC"/>
    <property type="match status" value="1"/>
</dbReference>
<feature type="domain" description="Response regulatory" evidence="10">
    <location>
        <begin position="14"/>
        <end position="128"/>
    </location>
</feature>
<evidence type="ECO:0000256" key="3">
    <source>
        <dbReference type="ARBA" id="ARBA00022553"/>
    </source>
</evidence>
<proteinExistence type="predicted"/>
<evidence type="ECO:0000256" key="5">
    <source>
        <dbReference type="ARBA" id="ARBA00023015"/>
    </source>
</evidence>